<dbReference type="KEGG" id="vbh:CMV30_17085"/>
<dbReference type="InterPro" id="IPR012338">
    <property type="entry name" value="Beta-lactam/transpept-like"/>
</dbReference>
<dbReference type="InterPro" id="IPR036138">
    <property type="entry name" value="PBP_dimer_sf"/>
</dbReference>
<dbReference type="Pfam" id="PF03717">
    <property type="entry name" value="PBP_dimer"/>
    <property type="match status" value="1"/>
</dbReference>
<dbReference type="EMBL" id="CP023344">
    <property type="protein sequence ID" value="ATC65524.1"/>
    <property type="molecule type" value="Genomic_DNA"/>
</dbReference>
<keyword evidence="14" id="KW-1185">Reference proteome</keyword>
<dbReference type="PANTHER" id="PTHR30627">
    <property type="entry name" value="PEPTIDOGLYCAN D,D-TRANSPEPTIDASE"/>
    <property type="match status" value="1"/>
</dbReference>
<comment type="subcellular location">
    <subcellularLocation>
        <location evidence="2">Cell membrane</location>
    </subcellularLocation>
    <subcellularLocation>
        <location evidence="1">Membrane</location>
        <topology evidence="1">Single-pass membrane protein</topology>
    </subcellularLocation>
</comment>
<evidence type="ECO:0000256" key="2">
    <source>
        <dbReference type="ARBA" id="ARBA00004236"/>
    </source>
</evidence>
<dbReference type="Pfam" id="PF00905">
    <property type="entry name" value="Transpeptidase"/>
    <property type="match status" value="1"/>
</dbReference>
<dbReference type="OrthoDB" id="9804124at2"/>
<feature type="domain" description="Penicillin-binding protein dimerisation" evidence="12">
    <location>
        <begin position="90"/>
        <end position="272"/>
    </location>
</feature>
<dbReference type="AlphaFoldDB" id="A0A290QAH6"/>
<evidence type="ECO:0000256" key="5">
    <source>
        <dbReference type="ARBA" id="ARBA00022692"/>
    </source>
</evidence>
<keyword evidence="3" id="KW-1003">Cell membrane</keyword>
<dbReference type="InterPro" id="IPR005311">
    <property type="entry name" value="PBP_dimer"/>
</dbReference>
<evidence type="ECO:0000256" key="7">
    <source>
        <dbReference type="ARBA" id="ARBA00022984"/>
    </source>
</evidence>
<accession>A0A290QAH6</accession>
<evidence type="ECO:0000256" key="6">
    <source>
        <dbReference type="ARBA" id="ARBA00022960"/>
    </source>
</evidence>
<dbReference type="InterPro" id="IPR050515">
    <property type="entry name" value="Beta-lactam/transpept"/>
</dbReference>
<dbReference type="SUPFAM" id="SSF56601">
    <property type="entry name" value="beta-lactamase/transpeptidase-like"/>
    <property type="match status" value="1"/>
</dbReference>
<dbReference type="SUPFAM" id="SSF56519">
    <property type="entry name" value="Penicillin binding protein dimerisation domain"/>
    <property type="match status" value="1"/>
</dbReference>
<evidence type="ECO:0000256" key="1">
    <source>
        <dbReference type="ARBA" id="ARBA00004167"/>
    </source>
</evidence>
<evidence type="ECO:0000256" key="4">
    <source>
        <dbReference type="ARBA" id="ARBA00022645"/>
    </source>
</evidence>
<dbReference type="GO" id="GO:0008658">
    <property type="term" value="F:penicillin binding"/>
    <property type="evidence" value="ECO:0007669"/>
    <property type="project" value="InterPro"/>
</dbReference>
<evidence type="ECO:0008006" key="15">
    <source>
        <dbReference type="Google" id="ProtNLM"/>
    </source>
</evidence>
<name>A0A290QAH6_9BACT</name>
<dbReference type="Gene3D" id="3.40.710.10">
    <property type="entry name" value="DD-peptidase/beta-lactamase superfamily"/>
    <property type="match status" value="1"/>
</dbReference>
<reference evidence="13 14" key="1">
    <citation type="submission" date="2017-09" db="EMBL/GenBank/DDBJ databases">
        <title>Complete genome sequence of Verrucomicrobial strain HZ-65, isolated from freshwater.</title>
        <authorList>
            <person name="Choi A."/>
        </authorList>
    </citation>
    <scope>NUCLEOTIDE SEQUENCE [LARGE SCALE GENOMIC DNA]</scope>
    <source>
        <strain evidence="13 14">HZ-65</strain>
    </source>
</reference>
<proteinExistence type="predicted"/>
<keyword evidence="4" id="KW-0378">Hydrolase</keyword>
<feature type="domain" description="Penicillin-binding protein transpeptidase" evidence="11">
    <location>
        <begin position="311"/>
        <end position="631"/>
    </location>
</feature>
<dbReference type="GO" id="GO:0008360">
    <property type="term" value="P:regulation of cell shape"/>
    <property type="evidence" value="ECO:0007669"/>
    <property type="project" value="UniProtKB-KW"/>
</dbReference>
<gene>
    <name evidence="13" type="ORF">CMV30_17085</name>
</gene>
<dbReference type="Proteomes" id="UP000217265">
    <property type="component" value="Chromosome"/>
</dbReference>
<dbReference type="RefSeq" id="WP_096057153.1">
    <property type="nucleotide sequence ID" value="NZ_CP023344.1"/>
</dbReference>
<evidence type="ECO:0000256" key="8">
    <source>
        <dbReference type="ARBA" id="ARBA00022989"/>
    </source>
</evidence>
<dbReference type="GO" id="GO:0071972">
    <property type="term" value="F:peptidoglycan L,D-transpeptidase activity"/>
    <property type="evidence" value="ECO:0007669"/>
    <property type="project" value="TreeGrafter"/>
</dbReference>
<keyword evidence="4" id="KW-0645">Protease</keyword>
<evidence type="ECO:0000256" key="9">
    <source>
        <dbReference type="ARBA" id="ARBA00023136"/>
    </source>
</evidence>
<sequence>MKPAADLDLLPLPAPLANARGASAASRIRTSARPIESNEGQSLAPRLRLLRFVLAAALLTLLAAIARHQLFRSNEYSAAAERQSLRRLLEPAPRGRILDREGRVLADTTNRISASIDLGKLHADLTRDQRLQLLQSHLDRLNHLLARPASTLDAARLTRHLARSRVFPFTLIETLTSAEAARLTSALASDDIIRLQRTPTRTYPHGSLAAHLLGRVRNEPIQITSASDSDLHTLAATELTGESGLEKLHDTLLAGSPVETTRRVNALGYTVATPLSTHASTPGRDLTLSLNLDLQRATETALDAATGSSRGSAVAIDIRTGEILALVSRPGFDLNAVSPSISAATKQQLDASGAWLNRATQALYPPGSTLKIFTVLAGFRSGALNPDTAHRCDGWIQIGNRRFPCHNSAGHGTLTLNRALAHSCNIFAARTGLAAGPNALAAEARRFHFDSPTAIDLPSETTRSLIPDPAWKKSKDLGPWTDGDTVNLAIGQGFLRISPLQAACAMASLARRETLTVPTLLRQLGRNPTGDLPREPLDISDANYTALLTSLRNVVASGIGSEAQVPGITIAGKTGTAQIDTTEGRKNIAWFLAFAPAEKPEIALAIALEGDSPNVEYAGAHHAAPIAREILSAYFGKHITP</sequence>
<dbReference type="PANTHER" id="PTHR30627:SF2">
    <property type="entry name" value="PEPTIDOGLYCAN D,D-TRANSPEPTIDASE MRDA"/>
    <property type="match status" value="1"/>
</dbReference>
<dbReference type="InterPro" id="IPR001460">
    <property type="entry name" value="PCN-bd_Tpept"/>
</dbReference>
<keyword evidence="4" id="KW-0121">Carboxypeptidase</keyword>
<evidence type="ECO:0000313" key="14">
    <source>
        <dbReference type="Proteomes" id="UP000217265"/>
    </source>
</evidence>
<organism evidence="13 14">
    <name type="scientific">Nibricoccus aquaticus</name>
    <dbReference type="NCBI Taxonomy" id="2576891"/>
    <lineage>
        <taxon>Bacteria</taxon>
        <taxon>Pseudomonadati</taxon>
        <taxon>Verrucomicrobiota</taxon>
        <taxon>Opitutia</taxon>
        <taxon>Opitutales</taxon>
        <taxon>Opitutaceae</taxon>
        <taxon>Nibricoccus</taxon>
    </lineage>
</organism>
<evidence type="ECO:0000256" key="10">
    <source>
        <dbReference type="ARBA" id="ARBA00023316"/>
    </source>
</evidence>
<keyword evidence="10" id="KW-0961">Cell wall biogenesis/degradation</keyword>
<keyword evidence="9" id="KW-0472">Membrane</keyword>
<dbReference type="GO" id="GO:0009252">
    <property type="term" value="P:peptidoglycan biosynthetic process"/>
    <property type="evidence" value="ECO:0007669"/>
    <property type="project" value="UniProtKB-KW"/>
</dbReference>
<evidence type="ECO:0000313" key="13">
    <source>
        <dbReference type="EMBL" id="ATC65524.1"/>
    </source>
</evidence>
<evidence type="ECO:0000259" key="12">
    <source>
        <dbReference type="Pfam" id="PF03717"/>
    </source>
</evidence>
<dbReference type="GO" id="GO:0005886">
    <property type="term" value="C:plasma membrane"/>
    <property type="evidence" value="ECO:0007669"/>
    <property type="project" value="UniProtKB-SubCell"/>
</dbReference>
<keyword evidence="6" id="KW-0133">Cell shape</keyword>
<keyword evidence="5" id="KW-0812">Transmembrane</keyword>
<keyword evidence="7" id="KW-0573">Peptidoglycan synthesis</keyword>
<evidence type="ECO:0000256" key="3">
    <source>
        <dbReference type="ARBA" id="ARBA00022475"/>
    </source>
</evidence>
<keyword evidence="8" id="KW-1133">Transmembrane helix</keyword>
<evidence type="ECO:0000259" key="11">
    <source>
        <dbReference type="Pfam" id="PF00905"/>
    </source>
</evidence>
<dbReference type="GO" id="GO:0071555">
    <property type="term" value="P:cell wall organization"/>
    <property type="evidence" value="ECO:0007669"/>
    <property type="project" value="UniProtKB-KW"/>
</dbReference>
<protein>
    <recommendedName>
        <fullName evidence="15">Peptidoglycan glycosyltransferase</fullName>
    </recommendedName>
</protein>
<dbReference type="Gene3D" id="3.90.1310.10">
    <property type="entry name" value="Penicillin-binding protein 2a (Domain 2)"/>
    <property type="match status" value="1"/>
</dbReference>